<reference evidence="3" key="1">
    <citation type="journal article" date="2009" name="Genome Res.">
        <title>Comparative genomic analyses of the human fungal pathogens Coccidioides and their relatives.</title>
        <authorList>
            <person name="Sharpton T.J."/>
            <person name="Stajich J.E."/>
            <person name="Rounsley S.D."/>
            <person name="Gardner M.J."/>
            <person name="Wortman J.R."/>
            <person name="Jordar V.S."/>
            <person name="Maiti R."/>
            <person name="Kodira C.D."/>
            <person name="Neafsey D.E."/>
            <person name="Zeng Q."/>
            <person name="Hung C.-Y."/>
            <person name="McMahan C."/>
            <person name="Muszewska A."/>
            <person name="Grynberg M."/>
            <person name="Mandel M.A."/>
            <person name="Kellner E.M."/>
            <person name="Barker B.M."/>
            <person name="Galgiani J.N."/>
            <person name="Orbach M.J."/>
            <person name="Kirkland T.N."/>
            <person name="Cole G.T."/>
            <person name="Henn M.R."/>
            <person name="Birren B.W."/>
            <person name="Taylor J.W."/>
        </authorList>
    </citation>
    <scope>NUCLEOTIDE SEQUENCE [LARGE SCALE GENOMIC DNA]</scope>
    <source>
        <strain evidence="3">UAMH 1704</strain>
    </source>
</reference>
<dbReference type="GeneID" id="8442049"/>
<protein>
    <submittedName>
        <fullName evidence="2">Uncharacterized protein</fullName>
    </submittedName>
</protein>
<dbReference type="KEGG" id="ure:UREG_03475"/>
<evidence type="ECO:0000313" key="2">
    <source>
        <dbReference type="EMBL" id="EEP78629.1"/>
    </source>
</evidence>
<evidence type="ECO:0000256" key="1">
    <source>
        <dbReference type="SAM" id="MobiDB-lite"/>
    </source>
</evidence>
<accession>C4JQZ3</accession>
<dbReference type="HOGENOM" id="CLU_2086579_0_0_1"/>
<keyword evidence="3" id="KW-1185">Reference proteome</keyword>
<organism evidence="2 3">
    <name type="scientific">Uncinocarpus reesii (strain UAMH 1704)</name>
    <dbReference type="NCBI Taxonomy" id="336963"/>
    <lineage>
        <taxon>Eukaryota</taxon>
        <taxon>Fungi</taxon>
        <taxon>Dikarya</taxon>
        <taxon>Ascomycota</taxon>
        <taxon>Pezizomycotina</taxon>
        <taxon>Eurotiomycetes</taxon>
        <taxon>Eurotiomycetidae</taxon>
        <taxon>Onygenales</taxon>
        <taxon>Onygenaceae</taxon>
        <taxon>Uncinocarpus</taxon>
    </lineage>
</organism>
<evidence type="ECO:0000313" key="3">
    <source>
        <dbReference type="Proteomes" id="UP000002058"/>
    </source>
</evidence>
<dbReference type="InParanoid" id="C4JQZ3"/>
<gene>
    <name evidence="2" type="ORF">UREG_03475</name>
</gene>
<sequence length="117" mass="12939">MDLPCTPFRAPNANLGLSRLGEVRCLIIRNHTQAGGRADKTPSAVWIPSRIGVTEKRYFHNAYMYEPPCEDVLSRCLTPGSYETRANMFHKGGWGPKHSLDATPSAQPIANQSDARV</sequence>
<dbReference type="RefSeq" id="XP_002543958.1">
    <property type="nucleotide sequence ID" value="XM_002543912.1"/>
</dbReference>
<name>C4JQZ3_UNCRE</name>
<dbReference type="AlphaFoldDB" id="C4JQZ3"/>
<dbReference type="Proteomes" id="UP000002058">
    <property type="component" value="Unassembled WGS sequence"/>
</dbReference>
<dbReference type="EMBL" id="CH476616">
    <property type="protein sequence ID" value="EEP78629.1"/>
    <property type="molecule type" value="Genomic_DNA"/>
</dbReference>
<feature type="compositionally biased region" description="Polar residues" evidence="1">
    <location>
        <begin position="102"/>
        <end position="117"/>
    </location>
</feature>
<proteinExistence type="predicted"/>
<dbReference type="VEuPathDB" id="FungiDB:UREG_03475"/>
<feature type="region of interest" description="Disordered" evidence="1">
    <location>
        <begin position="93"/>
        <end position="117"/>
    </location>
</feature>